<organism evidence="2 3">
    <name type="scientific">Armillaria solidipes</name>
    <dbReference type="NCBI Taxonomy" id="1076256"/>
    <lineage>
        <taxon>Eukaryota</taxon>
        <taxon>Fungi</taxon>
        <taxon>Dikarya</taxon>
        <taxon>Basidiomycota</taxon>
        <taxon>Agaricomycotina</taxon>
        <taxon>Agaricomycetes</taxon>
        <taxon>Agaricomycetidae</taxon>
        <taxon>Agaricales</taxon>
        <taxon>Marasmiineae</taxon>
        <taxon>Physalacriaceae</taxon>
        <taxon>Armillaria</taxon>
    </lineage>
</organism>
<feature type="region of interest" description="Disordered" evidence="1">
    <location>
        <begin position="1"/>
        <end position="37"/>
    </location>
</feature>
<evidence type="ECO:0000313" key="2">
    <source>
        <dbReference type="EMBL" id="PBK72032.1"/>
    </source>
</evidence>
<dbReference type="EMBL" id="KZ293422">
    <property type="protein sequence ID" value="PBK72032.1"/>
    <property type="molecule type" value="Genomic_DNA"/>
</dbReference>
<proteinExistence type="predicted"/>
<gene>
    <name evidence="2" type="ORF">ARMSODRAFT_740555</name>
</gene>
<dbReference type="AlphaFoldDB" id="A0A2H3BYH1"/>
<sequence length="105" mass="11564">MPEGSPLPFIPSEDSDVNSPVSFNRPVPGSDLTPTELELTSSLERNRMHGSSTESLGPAFLRVFRSPATYARTGSALNPIRQQSTDMVLDSRGMVHYHLPLAPRW</sequence>
<evidence type="ECO:0000256" key="1">
    <source>
        <dbReference type="SAM" id="MobiDB-lite"/>
    </source>
</evidence>
<name>A0A2H3BYH1_9AGAR</name>
<keyword evidence="3" id="KW-1185">Reference proteome</keyword>
<dbReference type="Proteomes" id="UP000218334">
    <property type="component" value="Unassembled WGS sequence"/>
</dbReference>
<evidence type="ECO:0000313" key="3">
    <source>
        <dbReference type="Proteomes" id="UP000218334"/>
    </source>
</evidence>
<protein>
    <submittedName>
        <fullName evidence="2">Uncharacterized protein</fullName>
    </submittedName>
</protein>
<accession>A0A2H3BYH1</accession>
<reference evidence="3" key="1">
    <citation type="journal article" date="2017" name="Nat. Ecol. Evol.">
        <title>Genome expansion and lineage-specific genetic innovations in the forest pathogenic fungi Armillaria.</title>
        <authorList>
            <person name="Sipos G."/>
            <person name="Prasanna A.N."/>
            <person name="Walter M.C."/>
            <person name="O'Connor E."/>
            <person name="Balint B."/>
            <person name="Krizsan K."/>
            <person name="Kiss B."/>
            <person name="Hess J."/>
            <person name="Varga T."/>
            <person name="Slot J."/>
            <person name="Riley R."/>
            <person name="Boka B."/>
            <person name="Rigling D."/>
            <person name="Barry K."/>
            <person name="Lee J."/>
            <person name="Mihaltcheva S."/>
            <person name="LaButti K."/>
            <person name="Lipzen A."/>
            <person name="Waldron R."/>
            <person name="Moloney N.M."/>
            <person name="Sperisen C."/>
            <person name="Kredics L."/>
            <person name="Vagvoelgyi C."/>
            <person name="Patrignani A."/>
            <person name="Fitzpatrick D."/>
            <person name="Nagy I."/>
            <person name="Doyle S."/>
            <person name="Anderson J.B."/>
            <person name="Grigoriev I.V."/>
            <person name="Gueldener U."/>
            <person name="Muensterkoetter M."/>
            <person name="Nagy L.G."/>
        </authorList>
    </citation>
    <scope>NUCLEOTIDE SEQUENCE [LARGE SCALE GENOMIC DNA]</scope>
    <source>
        <strain evidence="3">28-4</strain>
    </source>
</reference>